<accession>A0ACB9YU88</accession>
<evidence type="ECO:0000313" key="1">
    <source>
        <dbReference type="EMBL" id="KAI4863001.1"/>
    </source>
</evidence>
<evidence type="ECO:0000313" key="2">
    <source>
        <dbReference type="Proteomes" id="UP001497700"/>
    </source>
</evidence>
<dbReference type="Proteomes" id="UP001497700">
    <property type="component" value="Unassembled WGS sequence"/>
</dbReference>
<name>A0ACB9YU88_9PEZI</name>
<reference evidence="1 2" key="1">
    <citation type="journal article" date="2022" name="New Phytol.">
        <title>Ecological generalism drives hyperdiversity of secondary metabolite gene clusters in xylarialean endophytes.</title>
        <authorList>
            <person name="Franco M.E.E."/>
            <person name="Wisecaver J.H."/>
            <person name="Arnold A.E."/>
            <person name="Ju Y.M."/>
            <person name="Slot J.C."/>
            <person name="Ahrendt S."/>
            <person name="Moore L.P."/>
            <person name="Eastman K.E."/>
            <person name="Scott K."/>
            <person name="Konkel Z."/>
            <person name="Mondo S.J."/>
            <person name="Kuo A."/>
            <person name="Hayes R.D."/>
            <person name="Haridas S."/>
            <person name="Andreopoulos B."/>
            <person name="Riley R."/>
            <person name="LaButti K."/>
            <person name="Pangilinan J."/>
            <person name="Lipzen A."/>
            <person name="Amirebrahimi M."/>
            <person name="Yan J."/>
            <person name="Adam C."/>
            <person name="Keymanesh K."/>
            <person name="Ng V."/>
            <person name="Louie K."/>
            <person name="Northen T."/>
            <person name="Drula E."/>
            <person name="Henrissat B."/>
            <person name="Hsieh H.M."/>
            <person name="Youens-Clark K."/>
            <person name="Lutzoni F."/>
            <person name="Miadlikowska J."/>
            <person name="Eastwood D.C."/>
            <person name="Hamelin R.C."/>
            <person name="Grigoriev I.V."/>
            <person name="U'Ren J.M."/>
        </authorList>
    </citation>
    <scope>NUCLEOTIDE SEQUENCE [LARGE SCALE GENOMIC DNA]</scope>
    <source>
        <strain evidence="1 2">CBS 119005</strain>
    </source>
</reference>
<comment type="caution">
    <text evidence="1">The sequence shown here is derived from an EMBL/GenBank/DDBJ whole genome shotgun (WGS) entry which is preliminary data.</text>
</comment>
<protein>
    <submittedName>
        <fullName evidence="1">Uncharacterized protein</fullName>
    </submittedName>
</protein>
<keyword evidence="2" id="KW-1185">Reference proteome</keyword>
<dbReference type="EMBL" id="MU393514">
    <property type="protein sequence ID" value="KAI4863001.1"/>
    <property type="molecule type" value="Genomic_DNA"/>
</dbReference>
<gene>
    <name evidence="1" type="ORF">F4820DRAFT_392416</name>
</gene>
<proteinExistence type="predicted"/>
<sequence length="371" mass="41160">MESHKNHSQLLPAKVTSVLTGGEEDNDATVSVRFNGRCFNIHLSPSFFQKSPDTTALYLKYLQALDPFGPGEFEDIYDTDVYEWIINLFEPLLVQLAPEPLPSFNPEKIRNGEAKPLLSEYLFPQTFGCKLEAVNETLIPRHVDNHGGLVPSRTWLDGDLLDTMEDWTCFIDPSKIEVCFQDPQDALDKVPRKVRADLDGSGQMTTCFFKGFGTSVGDGPMSKEIEAYEKIHKANFGPDVRVGRLCGVAHDESSNATLGLLLRYIDHRNTLHDAVEDGTPLATKQKWARQIEGTLKELHRVGVIWGDATAGNVIIDKEDNVVMTDFEGGYTDGWVDAEKAETVEGDLQGLQNIVAFLFKHDPGDTPNSGSS</sequence>
<organism evidence="1 2">
    <name type="scientific">Hypoxylon rubiginosum</name>
    <dbReference type="NCBI Taxonomy" id="110542"/>
    <lineage>
        <taxon>Eukaryota</taxon>
        <taxon>Fungi</taxon>
        <taxon>Dikarya</taxon>
        <taxon>Ascomycota</taxon>
        <taxon>Pezizomycotina</taxon>
        <taxon>Sordariomycetes</taxon>
        <taxon>Xylariomycetidae</taxon>
        <taxon>Xylariales</taxon>
        <taxon>Hypoxylaceae</taxon>
        <taxon>Hypoxylon</taxon>
    </lineage>
</organism>